<dbReference type="AlphaFoldDB" id="A0AA40LSI0"/>
<reference evidence="1" key="1">
    <citation type="submission" date="2023-06" db="EMBL/GenBank/DDBJ databases">
        <title>Reference genome for the Northern bat (Eptesicus nilssonii), a most northern bat species.</title>
        <authorList>
            <person name="Laine V.N."/>
            <person name="Pulliainen A.T."/>
            <person name="Lilley T.M."/>
        </authorList>
    </citation>
    <scope>NUCLEOTIDE SEQUENCE</scope>
    <source>
        <strain evidence="1">BLF_Eptnil</strain>
        <tissue evidence="1">Kidney</tissue>
    </source>
</reference>
<name>A0AA40LSI0_CNENI</name>
<keyword evidence="2" id="KW-1185">Reference proteome</keyword>
<dbReference type="EMBL" id="JAULJE010000006">
    <property type="protein sequence ID" value="KAK1342044.1"/>
    <property type="molecule type" value="Genomic_DNA"/>
</dbReference>
<evidence type="ECO:0000313" key="1">
    <source>
        <dbReference type="EMBL" id="KAK1342044.1"/>
    </source>
</evidence>
<sequence>MHYFVLCRIDVDSKLEPNELASKAELWWCGDPLIPAGQAEGHHWCMNPCTRPLKEQCRQFGCQRVTYVTTMDPDKFFVP</sequence>
<organism evidence="1 2">
    <name type="scientific">Cnephaeus nilssonii</name>
    <name type="common">Northern bat</name>
    <name type="synonym">Eptesicus nilssonii</name>
    <dbReference type="NCBI Taxonomy" id="3371016"/>
    <lineage>
        <taxon>Eukaryota</taxon>
        <taxon>Metazoa</taxon>
        <taxon>Chordata</taxon>
        <taxon>Craniata</taxon>
        <taxon>Vertebrata</taxon>
        <taxon>Euteleostomi</taxon>
        <taxon>Mammalia</taxon>
        <taxon>Eutheria</taxon>
        <taxon>Laurasiatheria</taxon>
        <taxon>Chiroptera</taxon>
        <taxon>Yangochiroptera</taxon>
        <taxon>Vespertilionidae</taxon>
        <taxon>Cnephaeus</taxon>
    </lineage>
</organism>
<gene>
    <name evidence="1" type="ORF">QTO34_016797</name>
</gene>
<accession>A0AA40LSI0</accession>
<dbReference type="Proteomes" id="UP001177744">
    <property type="component" value="Unassembled WGS sequence"/>
</dbReference>
<proteinExistence type="predicted"/>
<evidence type="ECO:0000313" key="2">
    <source>
        <dbReference type="Proteomes" id="UP001177744"/>
    </source>
</evidence>
<comment type="caution">
    <text evidence="1">The sequence shown here is derived from an EMBL/GenBank/DDBJ whole genome shotgun (WGS) entry which is preliminary data.</text>
</comment>
<protein>
    <submittedName>
        <fullName evidence="1">Uncharacterized protein</fullName>
    </submittedName>
</protein>